<evidence type="ECO:0000313" key="1">
    <source>
        <dbReference type="EMBL" id="TXB67833.1"/>
    </source>
</evidence>
<dbReference type="AlphaFoldDB" id="A0A5C6S0E0"/>
<name>A0A5C6S0E0_9RHOB</name>
<accession>A0A5C6S0E0</accession>
<evidence type="ECO:0008006" key="3">
    <source>
        <dbReference type="Google" id="ProtNLM"/>
    </source>
</evidence>
<evidence type="ECO:0000313" key="2">
    <source>
        <dbReference type="Proteomes" id="UP000321562"/>
    </source>
</evidence>
<dbReference type="OrthoDB" id="2656750at2"/>
<dbReference type="EMBL" id="VOPL01000006">
    <property type="protein sequence ID" value="TXB67833.1"/>
    <property type="molecule type" value="Genomic_DNA"/>
</dbReference>
<sequence length="89" mass="10510">MAVYLVTYDLRKPGRNYQPVHQYLKQFNHCKDLESVWLLDTNEPAPAIRDELKSRIDASDTVLVIRLQKNGAWWNYGCSDWINSPSRNW</sequence>
<dbReference type="RefSeq" id="WP_147099913.1">
    <property type="nucleotide sequence ID" value="NZ_JBHUFH010000001.1"/>
</dbReference>
<reference evidence="1 2" key="1">
    <citation type="submission" date="2019-08" db="EMBL/GenBank/DDBJ databases">
        <authorList>
            <person name="Ye J."/>
        </authorList>
    </citation>
    <scope>NUCLEOTIDE SEQUENCE [LARGE SCALE GENOMIC DNA]</scope>
    <source>
        <strain evidence="1 2">TK008</strain>
    </source>
</reference>
<comment type="caution">
    <text evidence="1">The sequence shown here is derived from an EMBL/GenBank/DDBJ whole genome shotgun (WGS) entry which is preliminary data.</text>
</comment>
<keyword evidence="2" id="KW-1185">Reference proteome</keyword>
<dbReference type="Proteomes" id="UP000321562">
    <property type="component" value="Unassembled WGS sequence"/>
</dbReference>
<protein>
    <recommendedName>
        <fullName evidence="3">SinR family protein</fullName>
    </recommendedName>
</protein>
<organism evidence="1 2">
    <name type="scientific">Paracoccus aurantiacus</name>
    <dbReference type="NCBI Taxonomy" id="2599412"/>
    <lineage>
        <taxon>Bacteria</taxon>
        <taxon>Pseudomonadati</taxon>
        <taxon>Pseudomonadota</taxon>
        <taxon>Alphaproteobacteria</taxon>
        <taxon>Rhodobacterales</taxon>
        <taxon>Paracoccaceae</taxon>
        <taxon>Paracoccus</taxon>
    </lineage>
</organism>
<proteinExistence type="predicted"/>
<gene>
    <name evidence="1" type="ORF">FQV27_14645</name>
</gene>